<dbReference type="InterPro" id="IPR011008">
    <property type="entry name" value="Dimeric_a/b-barrel"/>
</dbReference>
<sequence>MAKGYWVDFGDVTDPEGYKAYVAANATAFRKYGARFLIRGGASETPEGHTRARAVVIEFPSYADALACYRSEEYAQALALRQGRSVVDLTIVEGYDGIQPGDG</sequence>
<evidence type="ECO:0000259" key="1">
    <source>
        <dbReference type="Pfam" id="PF07045"/>
    </source>
</evidence>
<evidence type="ECO:0000313" key="3">
    <source>
        <dbReference type="Proteomes" id="UP000831327"/>
    </source>
</evidence>
<dbReference type="InterPro" id="IPR010753">
    <property type="entry name" value="DUF1330"/>
</dbReference>
<dbReference type="EMBL" id="AP025637">
    <property type="protein sequence ID" value="BDG70162.1"/>
    <property type="molecule type" value="Genomic_DNA"/>
</dbReference>
<feature type="domain" description="DUF1330" evidence="1">
    <location>
        <begin position="3"/>
        <end position="95"/>
    </location>
</feature>
<dbReference type="RefSeq" id="WP_244457508.1">
    <property type="nucleotide sequence ID" value="NZ_AP025637.1"/>
</dbReference>
<organism evidence="2 3">
    <name type="scientific">Roseomonas fluvialis</name>
    <dbReference type="NCBI Taxonomy" id="1750527"/>
    <lineage>
        <taxon>Bacteria</taxon>
        <taxon>Pseudomonadati</taxon>
        <taxon>Pseudomonadota</taxon>
        <taxon>Alphaproteobacteria</taxon>
        <taxon>Acetobacterales</taxon>
        <taxon>Roseomonadaceae</taxon>
        <taxon>Roseomonas</taxon>
    </lineage>
</organism>
<protein>
    <recommendedName>
        <fullName evidence="1">DUF1330 domain-containing protein</fullName>
    </recommendedName>
</protein>
<dbReference type="SUPFAM" id="SSF54909">
    <property type="entry name" value="Dimeric alpha+beta barrel"/>
    <property type="match status" value="1"/>
</dbReference>
<reference evidence="2 3" key="1">
    <citation type="journal article" date="2016" name="Microbes Environ.">
        <title>Phylogenetically diverse aerobic anoxygenic phototrophic bacteria isolated from epilithic biofilms in Tama river, Japan.</title>
        <authorList>
            <person name="Hirose S."/>
            <person name="Matsuura K."/>
            <person name="Haruta S."/>
        </authorList>
    </citation>
    <scope>NUCLEOTIDE SEQUENCE [LARGE SCALE GENOMIC DNA]</scope>
    <source>
        <strain evidence="2 3">S08</strain>
    </source>
</reference>
<gene>
    <name evidence="2" type="ORF">Rmf_00910</name>
</gene>
<dbReference type="Proteomes" id="UP000831327">
    <property type="component" value="Chromosome"/>
</dbReference>
<proteinExistence type="predicted"/>
<name>A0ABM7XXF9_9PROT</name>
<accession>A0ABM7XXF9</accession>
<keyword evidence="3" id="KW-1185">Reference proteome</keyword>
<evidence type="ECO:0000313" key="2">
    <source>
        <dbReference type="EMBL" id="BDG70162.1"/>
    </source>
</evidence>
<dbReference type="Gene3D" id="3.30.70.100">
    <property type="match status" value="1"/>
</dbReference>
<dbReference type="PANTHER" id="PTHR41521:SF4">
    <property type="entry name" value="BLR0684 PROTEIN"/>
    <property type="match status" value="1"/>
</dbReference>
<dbReference type="Pfam" id="PF07045">
    <property type="entry name" value="DUF1330"/>
    <property type="match status" value="1"/>
</dbReference>
<dbReference type="PANTHER" id="PTHR41521">
    <property type="match status" value="1"/>
</dbReference>